<keyword evidence="2" id="KW-1185">Reference proteome</keyword>
<protein>
    <submittedName>
        <fullName evidence="1">Uncharacterized protein</fullName>
    </submittedName>
</protein>
<gene>
    <name evidence="1" type="ORF">ACN38_g7887</name>
</gene>
<name>A0A0M8P688_9EURO</name>
<proteinExistence type="predicted"/>
<evidence type="ECO:0000313" key="2">
    <source>
        <dbReference type="Proteomes" id="UP000037696"/>
    </source>
</evidence>
<dbReference type="AlphaFoldDB" id="A0A0M8P688"/>
<evidence type="ECO:0000313" key="1">
    <source>
        <dbReference type="EMBL" id="KOS41250.1"/>
    </source>
</evidence>
<dbReference type="Proteomes" id="UP000037696">
    <property type="component" value="Unassembled WGS sequence"/>
</dbReference>
<accession>A0A0M8P688</accession>
<sequence length="82" mass="9059">MRSGECIVRNDVKAAGTVMKQGYTVENTCPPGQVSPGWNVPYLLIGSRDRTPLTNHAIPDVSNIYGLHLFFVSRQLVLDCIK</sequence>
<organism evidence="1 2">
    <name type="scientific">Penicillium nordicum</name>
    <dbReference type="NCBI Taxonomy" id="229535"/>
    <lineage>
        <taxon>Eukaryota</taxon>
        <taxon>Fungi</taxon>
        <taxon>Dikarya</taxon>
        <taxon>Ascomycota</taxon>
        <taxon>Pezizomycotina</taxon>
        <taxon>Eurotiomycetes</taxon>
        <taxon>Eurotiomycetidae</taxon>
        <taxon>Eurotiales</taxon>
        <taxon>Aspergillaceae</taxon>
        <taxon>Penicillium</taxon>
    </lineage>
</organism>
<reference evidence="1 2" key="1">
    <citation type="submission" date="2015-08" db="EMBL/GenBank/DDBJ databases">
        <title>Genome sequencing of Penicillium nordicum.</title>
        <authorList>
            <person name="Nguyen H.D."/>
            <person name="Seifert K.A."/>
        </authorList>
    </citation>
    <scope>NUCLEOTIDE SEQUENCE [LARGE SCALE GENOMIC DNA]</scope>
    <source>
        <strain evidence="1 2">DAOMC 185683</strain>
    </source>
</reference>
<comment type="caution">
    <text evidence="1">The sequence shown here is derived from an EMBL/GenBank/DDBJ whole genome shotgun (WGS) entry which is preliminary data.</text>
</comment>
<dbReference type="EMBL" id="LHQQ01000137">
    <property type="protein sequence ID" value="KOS41250.1"/>
    <property type="molecule type" value="Genomic_DNA"/>
</dbReference>